<feature type="transmembrane region" description="Helical" evidence="2">
    <location>
        <begin position="20"/>
        <end position="38"/>
    </location>
</feature>
<keyword evidence="2" id="KW-0472">Membrane</keyword>
<feature type="region of interest" description="Disordered" evidence="1">
    <location>
        <begin position="123"/>
        <end position="190"/>
    </location>
</feature>
<name>A0A2K8UHY5_9GAMM</name>
<proteinExistence type="predicted"/>
<dbReference type="EMBL" id="CP020371">
    <property type="protein sequence ID" value="AUB85132.1"/>
    <property type="molecule type" value="Genomic_DNA"/>
</dbReference>
<reference evidence="3 4" key="1">
    <citation type="submission" date="2017-03" db="EMBL/GenBank/DDBJ databases">
        <title>Complete genome sequence of Candidatus 'Thiodictyon syntrophicum' sp. nov. strain Cad16T, a photolithoautotroph purple sulfur bacterium isolated from an alpine meromictic lake.</title>
        <authorList>
            <person name="Luedin S.M."/>
            <person name="Pothier J.F."/>
            <person name="Danza F."/>
            <person name="Storelli N."/>
            <person name="Wittwer M."/>
            <person name="Tonolla M."/>
        </authorList>
    </citation>
    <scope>NUCLEOTIDE SEQUENCE [LARGE SCALE GENOMIC DNA]</scope>
    <source>
        <strain evidence="3 4">Cad16T</strain>
        <plasmid evidence="4">Plasmid pts417</plasmid>
    </source>
</reference>
<gene>
    <name evidence="3" type="ORF">THSYN_29860</name>
</gene>
<keyword evidence="3" id="KW-0614">Plasmid</keyword>
<evidence type="ECO:0000313" key="3">
    <source>
        <dbReference type="EMBL" id="AUB85132.1"/>
    </source>
</evidence>
<organism evidence="3 4">
    <name type="scientific">Candidatus Thiodictyon syntrophicum</name>
    <dbReference type="NCBI Taxonomy" id="1166950"/>
    <lineage>
        <taxon>Bacteria</taxon>
        <taxon>Pseudomonadati</taxon>
        <taxon>Pseudomonadota</taxon>
        <taxon>Gammaproteobacteria</taxon>
        <taxon>Chromatiales</taxon>
        <taxon>Chromatiaceae</taxon>
        <taxon>Thiodictyon</taxon>
    </lineage>
</organism>
<accession>A0A2K8UHY5</accession>
<evidence type="ECO:0000256" key="2">
    <source>
        <dbReference type="SAM" id="Phobius"/>
    </source>
</evidence>
<dbReference type="AlphaFoldDB" id="A0A2K8UHY5"/>
<geneLocation type="plasmid" evidence="4">
    <name>pts417</name>
</geneLocation>
<sequence length="190" mass="20800">MNLNRFLATWNGLALENRDNRIVILLLIGANIALAITLNQTERTVVLVPPVLEGEVTIARSSASQEVKEAWALFVAELLGNVSPTNAQFLRQALDPLLAPALRQDRRRARPAIQRDRWRFGSSVPPLRRARDGHPLSRATPSSSRPAPCCAGSCSTVWTPRPGRAPARTRPRRCCASNMMPPSPTAIAPT</sequence>
<evidence type="ECO:0000256" key="1">
    <source>
        <dbReference type="SAM" id="MobiDB-lite"/>
    </source>
</evidence>
<keyword evidence="2" id="KW-0812">Transmembrane</keyword>
<evidence type="ECO:0008006" key="5">
    <source>
        <dbReference type="Google" id="ProtNLM"/>
    </source>
</evidence>
<dbReference type="InterPro" id="IPR007973">
    <property type="entry name" value="Pilus_assembly_TraE"/>
</dbReference>
<dbReference type="Pfam" id="PF05309">
    <property type="entry name" value="TraE"/>
    <property type="match status" value="1"/>
</dbReference>
<feature type="compositionally biased region" description="Low complexity" evidence="1">
    <location>
        <begin position="137"/>
        <end position="166"/>
    </location>
</feature>
<keyword evidence="2" id="KW-1133">Transmembrane helix</keyword>
<dbReference type="KEGG" id="tsy:THSYN_29860"/>
<evidence type="ECO:0000313" key="4">
    <source>
        <dbReference type="Proteomes" id="UP000232638"/>
    </source>
</evidence>
<dbReference type="Proteomes" id="UP000232638">
    <property type="component" value="Plasmid pTs417"/>
</dbReference>
<keyword evidence="4" id="KW-1185">Reference proteome</keyword>
<protein>
    <recommendedName>
        <fullName evidence="5">Conjugal transfer protein TraE</fullName>
    </recommendedName>
</protein>